<comment type="caution">
    <text evidence="2">The sequence shown here is derived from an EMBL/GenBank/DDBJ whole genome shotgun (WGS) entry which is preliminary data.</text>
</comment>
<dbReference type="RefSeq" id="WP_302075649.1">
    <property type="nucleotide sequence ID" value="NZ_JAUKWQ010000001.1"/>
</dbReference>
<dbReference type="EMBL" id="JAUKWQ010000001">
    <property type="protein sequence ID" value="MDO1581546.1"/>
    <property type="molecule type" value="Genomic_DNA"/>
</dbReference>
<feature type="compositionally biased region" description="Low complexity" evidence="1">
    <location>
        <begin position="1"/>
        <end position="18"/>
    </location>
</feature>
<feature type="compositionally biased region" description="Basic and acidic residues" evidence="1">
    <location>
        <begin position="23"/>
        <end position="35"/>
    </location>
</feature>
<sequence length="45" mass="5102">MMQQPAPASSAQTAQKPQIPQHLVERLESEWKQMRESAATPAKQR</sequence>
<evidence type="ECO:0000313" key="3">
    <source>
        <dbReference type="Proteomes" id="UP001169006"/>
    </source>
</evidence>
<reference evidence="2" key="1">
    <citation type="journal article" date="2015" name="Int. J. Syst. Evol. Microbiol.">
        <title>Rhizobium oryzicola sp. nov., potential plant-growth-promoting endophytic bacteria isolated from rice roots.</title>
        <authorList>
            <person name="Zhang X.X."/>
            <person name="Gao J.S."/>
            <person name="Cao Y.H."/>
            <person name="Sheirdil R.A."/>
            <person name="Wang X.C."/>
            <person name="Zhang L."/>
        </authorList>
    </citation>
    <scope>NUCLEOTIDE SEQUENCE</scope>
    <source>
        <strain evidence="2">05753</strain>
    </source>
</reference>
<protein>
    <submittedName>
        <fullName evidence="2">Uncharacterized protein</fullName>
    </submittedName>
</protein>
<evidence type="ECO:0000313" key="2">
    <source>
        <dbReference type="EMBL" id="MDO1581546.1"/>
    </source>
</evidence>
<name>A0ABT8ST30_9HYPH</name>
<reference evidence="2" key="2">
    <citation type="submission" date="2023-07" db="EMBL/GenBank/DDBJ databases">
        <authorList>
            <person name="Sun H."/>
        </authorList>
    </citation>
    <scope>NUCLEOTIDE SEQUENCE</scope>
    <source>
        <strain evidence="2">05753</strain>
    </source>
</reference>
<dbReference type="Proteomes" id="UP001169006">
    <property type="component" value="Unassembled WGS sequence"/>
</dbReference>
<keyword evidence="3" id="KW-1185">Reference proteome</keyword>
<evidence type="ECO:0000256" key="1">
    <source>
        <dbReference type="SAM" id="MobiDB-lite"/>
    </source>
</evidence>
<feature type="region of interest" description="Disordered" evidence="1">
    <location>
        <begin position="1"/>
        <end position="45"/>
    </location>
</feature>
<accession>A0ABT8ST30</accession>
<proteinExistence type="predicted"/>
<gene>
    <name evidence="2" type="ORF">Q2T52_05490</name>
</gene>
<organism evidence="2 3">
    <name type="scientific">Rhizobium oryzicola</name>
    <dbReference type="NCBI Taxonomy" id="1232668"/>
    <lineage>
        <taxon>Bacteria</taxon>
        <taxon>Pseudomonadati</taxon>
        <taxon>Pseudomonadota</taxon>
        <taxon>Alphaproteobacteria</taxon>
        <taxon>Hyphomicrobiales</taxon>
        <taxon>Rhizobiaceae</taxon>
        <taxon>Rhizobium/Agrobacterium group</taxon>
        <taxon>Rhizobium</taxon>
    </lineage>
</organism>